<dbReference type="FunFam" id="3.90.226.10:FF:000024">
    <property type="entry name" value="Delta3,5-delta2,4-dienoyl-CoA isomerase"/>
    <property type="match status" value="1"/>
</dbReference>
<evidence type="ECO:0000313" key="10">
    <source>
        <dbReference type="Proteomes" id="UP001150538"/>
    </source>
</evidence>
<dbReference type="PANTHER" id="PTHR43149:SF1">
    <property type="entry name" value="DELTA(3,5)-DELTA(2,4)-DIENOYL-COA ISOMERASE, MITOCHONDRIAL"/>
    <property type="match status" value="1"/>
</dbReference>
<dbReference type="GO" id="GO:0005739">
    <property type="term" value="C:mitochondrion"/>
    <property type="evidence" value="ECO:0007669"/>
    <property type="project" value="TreeGrafter"/>
</dbReference>
<sequence length="242" mass="26518">MWKGLKECFTIVKTDPDVRCVILAGRGRIFTAGLDLKQAQSEGLVSDDKADIARIGYYHRIKVLELQDCISAIEQCDKPVIALIHSGCFGAGVDLATACDIRFCTQDAFFTVKEVDIGIAADVGTLQRLPKVVGNDSWVRDLAYTARKAGADEALKFGLVSKVFENREEGLAKSIGVASEIASKSPVAVIGTKHVLNFSRDHSVREGLEYNALWSALMHHTEDIPKAVMSFMTKKKPIFSKL</sequence>
<evidence type="ECO:0000256" key="1">
    <source>
        <dbReference type="ARBA" id="ARBA00004275"/>
    </source>
</evidence>
<dbReference type="InterPro" id="IPR014748">
    <property type="entry name" value="Enoyl-CoA_hydra_C"/>
</dbReference>
<gene>
    <name evidence="9" type="ORF">H4219_000069</name>
</gene>
<dbReference type="Proteomes" id="UP001150538">
    <property type="component" value="Unassembled WGS sequence"/>
</dbReference>
<reference evidence="9" key="1">
    <citation type="submission" date="2022-07" db="EMBL/GenBank/DDBJ databases">
        <title>Phylogenomic reconstructions and comparative analyses of Kickxellomycotina fungi.</title>
        <authorList>
            <person name="Reynolds N.K."/>
            <person name="Stajich J.E."/>
            <person name="Barry K."/>
            <person name="Grigoriev I.V."/>
            <person name="Crous P."/>
            <person name="Smith M.E."/>
        </authorList>
    </citation>
    <scope>NUCLEOTIDE SEQUENCE</scope>
    <source>
        <strain evidence="9">NBRC 100468</strain>
    </source>
</reference>
<evidence type="ECO:0000256" key="6">
    <source>
        <dbReference type="ARBA" id="ARBA00023098"/>
    </source>
</evidence>
<keyword evidence="5" id="KW-0007">Acetylation</keyword>
<dbReference type="OrthoDB" id="14970at2759"/>
<evidence type="ECO:0000256" key="7">
    <source>
        <dbReference type="ARBA" id="ARBA00023140"/>
    </source>
</evidence>
<dbReference type="GO" id="GO:0005777">
    <property type="term" value="C:peroxisome"/>
    <property type="evidence" value="ECO:0007669"/>
    <property type="project" value="UniProtKB-SubCell"/>
</dbReference>
<dbReference type="SUPFAM" id="SSF52096">
    <property type="entry name" value="ClpP/crotonase"/>
    <property type="match status" value="1"/>
</dbReference>
<comment type="similarity">
    <text evidence="3">Belongs to the enoyl-CoA hydratase/isomerase family.</text>
</comment>
<comment type="subcellular location">
    <subcellularLocation>
        <location evidence="1">Peroxisome</location>
    </subcellularLocation>
</comment>
<evidence type="ECO:0000256" key="4">
    <source>
        <dbReference type="ARBA" id="ARBA00022832"/>
    </source>
</evidence>
<keyword evidence="6" id="KW-0443">Lipid metabolism</keyword>
<evidence type="ECO:0000313" key="9">
    <source>
        <dbReference type="EMBL" id="KAJ1922207.1"/>
    </source>
</evidence>
<keyword evidence="7" id="KW-0576">Peroxisome</keyword>
<dbReference type="EMBL" id="JANBPU010000001">
    <property type="protein sequence ID" value="KAJ1922207.1"/>
    <property type="molecule type" value="Genomic_DNA"/>
</dbReference>
<name>A0A9W8A7M3_9FUNG</name>
<keyword evidence="8" id="KW-0413">Isomerase</keyword>
<dbReference type="Pfam" id="PF00378">
    <property type="entry name" value="ECH_1"/>
    <property type="match status" value="1"/>
</dbReference>
<dbReference type="PANTHER" id="PTHR43149">
    <property type="entry name" value="ENOYL-COA HYDRATASE"/>
    <property type="match status" value="1"/>
</dbReference>
<dbReference type="InterPro" id="IPR045002">
    <property type="entry name" value="Ech1-like"/>
</dbReference>
<comment type="pathway">
    <text evidence="2">Lipid metabolism; fatty acid beta-oxidation.</text>
</comment>
<dbReference type="GO" id="GO:0006631">
    <property type="term" value="P:fatty acid metabolic process"/>
    <property type="evidence" value="ECO:0007669"/>
    <property type="project" value="UniProtKB-KW"/>
</dbReference>
<proteinExistence type="inferred from homology"/>
<organism evidence="9 10">
    <name type="scientific">Mycoemilia scoparia</name>
    <dbReference type="NCBI Taxonomy" id="417184"/>
    <lineage>
        <taxon>Eukaryota</taxon>
        <taxon>Fungi</taxon>
        <taxon>Fungi incertae sedis</taxon>
        <taxon>Zoopagomycota</taxon>
        <taxon>Kickxellomycotina</taxon>
        <taxon>Kickxellomycetes</taxon>
        <taxon>Kickxellales</taxon>
        <taxon>Kickxellaceae</taxon>
        <taxon>Mycoemilia</taxon>
    </lineage>
</organism>
<dbReference type="AlphaFoldDB" id="A0A9W8A7M3"/>
<dbReference type="InterPro" id="IPR029045">
    <property type="entry name" value="ClpP/crotonase-like_dom_sf"/>
</dbReference>
<evidence type="ECO:0000256" key="5">
    <source>
        <dbReference type="ARBA" id="ARBA00022990"/>
    </source>
</evidence>
<dbReference type="GO" id="GO:0051750">
    <property type="term" value="F:delta(3,5)-delta(2,4)-dienoyl-CoA isomerase activity"/>
    <property type="evidence" value="ECO:0007669"/>
    <property type="project" value="TreeGrafter"/>
</dbReference>
<protein>
    <submittedName>
        <fullName evidence="9">Uncharacterized protein</fullName>
    </submittedName>
</protein>
<keyword evidence="4" id="KW-0276">Fatty acid metabolism</keyword>
<dbReference type="CDD" id="cd06558">
    <property type="entry name" value="crotonase-like"/>
    <property type="match status" value="1"/>
</dbReference>
<dbReference type="InterPro" id="IPR001753">
    <property type="entry name" value="Enoyl-CoA_hydra/iso"/>
</dbReference>
<dbReference type="FunFam" id="1.10.12.10:FF:000004">
    <property type="entry name" value="Delta3,5-delta2,4-dienoyl-CoA isomerase"/>
    <property type="match status" value="1"/>
</dbReference>
<evidence type="ECO:0000256" key="2">
    <source>
        <dbReference type="ARBA" id="ARBA00005005"/>
    </source>
</evidence>
<comment type="caution">
    <text evidence="9">The sequence shown here is derived from an EMBL/GenBank/DDBJ whole genome shotgun (WGS) entry which is preliminary data.</text>
</comment>
<keyword evidence="10" id="KW-1185">Reference proteome</keyword>
<dbReference type="Gene3D" id="3.90.226.10">
    <property type="entry name" value="2-enoyl-CoA Hydratase, Chain A, domain 1"/>
    <property type="match status" value="1"/>
</dbReference>
<accession>A0A9W8A7M3</accession>
<evidence type="ECO:0000256" key="3">
    <source>
        <dbReference type="ARBA" id="ARBA00005254"/>
    </source>
</evidence>
<dbReference type="Gene3D" id="1.10.12.10">
    <property type="entry name" value="Lyase 2-enoyl-coa Hydratase, Chain A, domain 2"/>
    <property type="match status" value="1"/>
</dbReference>
<evidence type="ECO:0000256" key="8">
    <source>
        <dbReference type="ARBA" id="ARBA00023235"/>
    </source>
</evidence>